<evidence type="ECO:0000313" key="4">
    <source>
        <dbReference type="Proteomes" id="UP000077266"/>
    </source>
</evidence>
<feature type="domain" description="Ricin B lectin" evidence="2">
    <location>
        <begin position="147"/>
        <end position="220"/>
    </location>
</feature>
<name>A0A165EGQ2_EXIGL</name>
<protein>
    <recommendedName>
        <fullName evidence="2">Ricin B lectin domain-containing protein</fullName>
    </recommendedName>
</protein>
<dbReference type="Proteomes" id="UP000077266">
    <property type="component" value="Unassembled WGS sequence"/>
</dbReference>
<keyword evidence="1" id="KW-0732">Signal</keyword>
<dbReference type="Gene3D" id="2.80.10.50">
    <property type="match status" value="2"/>
</dbReference>
<dbReference type="Pfam" id="PF14200">
    <property type="entry name" value="RicinB_lectin_2"/>
    <property type="match status" value="1"/>
</dbReference>
<keyword evidence="4" id="KW-1185">Reference proteome</keyword>
<dbReference type="EMBL" id="KV426141">
    <property type="protein sequence ID" value="KZV86895.1"/>
    <property type="molecule type" value="Genomic_DNA"/>
</dbReference>
<proteinExistence type="predicted"/>
<dbReference type="AlphaFoldDB" id="A0A165EGQ2"/>
<dbReference type="CDD" id="cd00161">
    <property type="entry name" value="beta-trefoil_Ricin-like"/>
    <property type="match status" value="1"/>
</dbReference>
<organism evidence="3 4">
    <name type="scientific">Exidia glandulosa HHB12029</name>
    <dbReference type="NCBI Taxonomy" id="1314781"/>
    <lineage>
        <taxon>Eukaryota</taxon>
        <taxon>Fungi</taxon>
        <taxon>Dikarya</taxon>
        <taxon>Basidiomycota</taxon>
        <taxon>Agaricomycotina</taxon>
        <taxon>Agaricomycetes</taxon>
        <taxon>Auriculariales</taxon>
        <taxon>Exidiaceae</taxon>
        <taxon>Exidia</taxon>
    </lineage>
</organism>
<accession>A0A165EGQ2</accession>
<feature type="signal peptide" evidence="1">
    <location>
        <begin position="1"/>
        <end position="16"/>
    </location>
</feature>
<dbReference type="InterPro" id="IPR035992">
    <property type="entry name" value="Ricin_B-like_lectins"/>
</dbReference>
<feature type="chain" id="PRO_5007857194" description="Ricin B lectin domain-containing protein" evidence="1">
    <location>
        <begin position="17"/>
        <end position="275"/>
    </location>
</feature>
<gene>
    <name evidence="3" type="ORF">EXIGLDRAFT_752548</name>
</gene>
<dbReference type="OrthoDB" id="3228793at2759"/>
<sequence>MLSFSLLVLFVAQANAQISPGIYRIGNLQTQQILASQSGGNIQGLGGNGASGQAWFMTPASGGQVTIQNAQSLQFMSISGAPANDSVLVPSSTPFPWTLQSNSITVPSPTGPFFVTAFSAPNLGLSLKPFLSQAGEWAINAITPVPANYLLSNTDNGLALAAPFGGVNAVIADPRNASHLWRLAGTGPGSSAGTLQNVKTGRFLDVNGGVLTTGTSTQQWSLSLSGGAARLSQSFASPPNVVSVTSTGAVILDNAGATGDHQFWTFIPSDTSIAV</sequence>
<evidence type="ECO:0000259" key="2">
    <source>
        <dbReference type="Pfam" id="PF14200"/>
    </source>
</evidence>
<reference evidence="3 4" key="1">
    <citation type="journal article" date="2016" name="Mol. Biol. Evol.">
        <title>Comparative Genomics of Early-Diverging Mushroom-Forming Fungi Provides Insights into the Origins of Lignocellulose Decay Capabilities.</title>
        <authorList>
            <person name="Nagy L.G."/>
            <person name="Riley R."/>
            <person name="Tritt A."/>
            <person name="Adam C."/>
            <person name="Daum C."/>
            <person name="Floudas D."/>
            <person name="Sun H."/>
            <person name="Yadav J.S."/>
            <person name="Pangilinan J."/>
            <person name="Larsson K.H."/>
            <person name="Matsuura K."/>
            <person name="Barry K."/>
            <person name="Labutti K."/>
            <person name="Kuo R."/>
            <person name="Ohm R.A."/>
            <person name="Bhattacharya S.S."/>
            <person name="Shirouzu T."/>
            <person name="Yoshinaga Y."/>
            <person name="Martin F.M."/>
            <person name="Grigoriev I.V."/>
            <person name="Hibbett D.S."/>
        </authorList>
    </citation>
    <scope>NUCLEOTIDE SEQUENCE [LARGE SCALE GENOMIC DNA]</scope>
    <source>
        <strain evidence="3 4">HHB12029</strain>
    </source>
</reference>
<dbReference type="SUPFAM" id="SSF50370">
    <property type="entry name" value="Ricin B-like lectins"/>
    <property type="match status" value="2"/>
</dbReference>
<evidence type="ECO:0000313" key="3">
    <source>
        <dbReference type="EMBL" id="KZV86895.1"/>
    </source>
</evidence>
<evidence type="ECO:0000256" key="1">
    <source>
        <dbReference type="SAM" id="SignalP"/>
    </source>
</evidence>
<dbReference type="InterPro" id="IPR000772">
    <property type="entry name" value="Ricin_B_lectin"/>
</dbReference>
<dbReference type="InParanoid" id="A0A165EGQ2"/>